<feature type="transmembrane region" description="Helical" evidence="6">
    <location>
        <begin position="383"/>
        <end position="405"/>
    </location>
</feature>
<dbReference type="InterPro" id="IPR045069">
    <property type="entry name" value="MATE_euk"/>
</dbReference>
<comment type="subcellular location">
    <subcellularLocation>
        <location evidence="1">Membrane</location>
        <topology evidence="1">Multi-pass membrane protein</topology>
    </subcellularLocation>
</comment>
<feature type="transmembrane region" description="Helical" evidence="6">
    <location>
        <begin position="619"/>
        <end position="642"/>
    </location>
</feature>
<evidence type="ECO:0000256" key="2">
    <source>
        <dbReference type="ARBA" id="ARBA00010199"/>
    </source>
</evidence>
<evidence type="ECO:0000256" key="6">
    <source>
        <dbReference type="RuleBase" id="RU004914"/>
    </source>
</evidence>
<feature type="transmembrane region" description="Helical" evidence="6">
    <location>
        <begin position="126"/>
        <end position="147"/>
    </location>
</feature>
<evidence type="ECO:0000256" key="1">
    <source>
        <dbReference type="ARBA" id="ARBA00004141"/>
    </source>
</evidence>
<evidence type="ECO:0000256" key="4">
    <source>
        <dbReference type="ARBA" id="ARBA00022989"/>
    </source>
</evidence>
<protein>
    <recommendedName>
        <fullName evidence="6">Multidrug and toxin extrusion protein</fullName>
    </recommendedName>
</protein>
<accession>A0A0X3PS45</accession>
<feature type="transmembrane region" description="Helical" evidence="6">
    <location>
        <begin position="201"/>
        <end position="220"/>
    </location>
</feature>
<dbReference type="PANTHER" id="PTHR11206">
    <property type="entry name" value="MULTIDRUG RESISTANCE PROTEIN"/>
    <property type="match status" value="1"/>
</dbReference>
<dbReference type="GO" id="GO:0016020">
    <property type="term" value="C:membrane"/>
    <property type="evidence" value="ECO:0007669"/>
    <property type="project" value="UniProtKB-SubCell"/>
</dbReference>
<evidence type="ECO:0000256" key="3">
    <source>
        <dbReference type="ARBA" id="ARBA00022692"/>
    </source>
</evidence>
<keyword evidence="4 6" id="KW-1133">Transmembrane helix</keyword>
<dbReference type="Pfam" id="PF01554">
    <property type="entry name" value="MatE"/>
    <property type="match status" value="2"/>
</dbReference>
<feature type="transmembrane region" description="Helical" evidence="6">
    <location>
        <begin position="336"/>
        <end position="363"/>
    </location>
</feature>
<dbReference type="GO" id="GO:1990961">
    <property type="term" value="P:xenobiotic detoxification by transmembrane export across the plasma membrane"/>
    <property type="evidence" value="ECO:0007669"/>
    <property type="project" value="InterPro"/>
</dbReference>
<dbReference type="NCBIfam" id="TIGR00797">
    <property type="entry name" value="matE"/>
    <property type="match status" value="1"/>
</dbReference>
<name>A0A0X3PS45_SCHSO</name>
<dbReference type="AlphaFoldDB" id="A0A0X3PS45"/>
<keyword evidence="3 6" id="KW-0812">Transmembrane</keyword>
<organism evidence="8">
    <name type="scientific">Schistocephalus solidus</name>
    <name type="common">Tapeworm</name>
    <dbReference type="NCBI Taxonomy" id="70667"/>
    <lineage>
        <taxon>Eukaryota</taxon>
        <taxon>Metazoa</taxon>
        <taxon>Spiralia</taxon>
        <taxon>Lophotrochozoa</taxon>
        <taxon>Platyhelminthes</taxon>
        <taxon>Cestoda</taxon>
        <taxon>Eucestoda</taxon>
        <taxon>Diphyllobothriidea</taxon>
        <taxon>Diphyllobothriidae</taxon>
        <taxon>Schistocephalus</taxon>
    </lineage>
</organism>
<dbReference type="GO" id="GO:0015297">
    <property type="term" value="F:antiporter activity"/>
    <property type="evidence" value="ECO:0007669"/>
    <property type="project" value="InterPro"/>
</dbReference>
<feature type="transmembrane region" description="Helical" evidence="6">
    <location>
        <begin position="456"/>
        <end position="477"/>
    </location>
</feature>
<feature type="transmembrane region" description="Helical" evidence="6">
    <location>
        <begin position="232"/>
        <end position="252"/>
    </location>
</feature>
<feature type="transmembrane region" description="Helical" evidence="6">
    <location>
        <begin position="159"/>
        <end position="181"/>
    </location>
</feature>
<dbReference type="GO" id="GO:0042910">
    <property type="term" value="F:xenobiotic transmembrane transporter activity"/>
    <property type="evidence" value="ECO:0007669"/>
    <property type="project" value="InterPro"/>
</dbReference>
<feature type="region of interest" description="Disordered" evidence="7">
    <location>
        <begin position="1"/>
        <end position="53"/>
    </location>
</feature>
<dbReference type="EMBL" id="GEEE01011973">
    <property type="protein sequence ID" value="JAP51252.1"/>
    <property type="molecule type" value="Transcribed_RNA"/>
</dbReference>
<feature type="non-terminal residue" evidence="8">
    <location>
        <position position="1"/>
    </location>
</feature>
<keyword evidence="5 6" id="KW-0472">Membrane</keyword>
<dbReference type="InterPro" id="IPR002528">
    <property type="entry name" value="MATE_fam"/>
</dbReference>
<feature type="transmembrane region" description="Helical" evidence="6">
    <location>
        <begin position="483"/>
        <end position="503"/>
    </location>
</feature>
<proteinExistence type="inferred from homology"/>
<evidence type="ECO:0000313" key="8">
    <source>
        <dbReference type="EMBL" id="JAP51252.1"/>
    </source>
</evidence>
<sequence length="662" mass="73217">FFAKPMFGRMSSYNSPDASNSERESIDNNFDQTEEEISLGPEDANGAEDRPPLTFETSPSRWERFWRAISRAVFTLPILPELKALYQLATAVFLTSLGQNCLFFESNMICGSLGKQALAAVGLANSVIYALGHFLGLGLVTACDTFFSQLYGSPSRHRIGMLLQKSVMIISLVPLLCSAYFLNLEPLLLLIGTEADLAKEAAEYVIWFYPGLFFCFNSYILSRYLQAQDKAFIPLTATFLANAANLGLNYLLVIRLQLGLKASAGSLAVSFGIQLVFQAVYAFGLDKNPQTWRGLKQEALLEWTGFVKLASSGVCHVVMEIICWEIAVLISGKFGAAALGAMTIASNIASFVYCFSFGFGVALSIRIGQALGGGKPASAKHAYVVALLNFVLLIGVITLLTYFVMTPIAHLYTSDKDILEEFNRVVPYLLVLIPLDGYAAHISGVLRGCGLQTRGAISIVVAYYGVCIPLYFILGFMLHMGIVGLWLALVITLVFLSFIFLIMSNCLNWNNQANKVQAVIGHTTESIIFERTLYRISEMTPLLQRRQLSQPPQNISMILENVESNVAHSIEPAHERSLYSYTTNTNVVMRSSFIPIHGPIPVAVPPPTRVSRRRFKKILLLRFVIMSVCLLFFLGSILTHIFTPALFPVWFPQGETNKTIIR</sequence>
<evidence type="ECO:0000256" key="7">
    <source>
        <dbReference type="SAM" id="MobiDB-lite"/>
    </source>
</evidence>
<comment type="similarity">
    <text evidence="2 6">Belongs to the multi antimicrobial extrusion (MATE) (TC 2.A.66.1) family.</text>
</comment>
<feature type="non-terminal residue" evidence="8">
    <location>
        <position position="662"/>
    </location>
</feature>
<dbReference type="CDD" id="cd13132">
    <property type="entry name" value="MATE_eukaryotic"/>
    <property type="match status" value="1"/>
</dbReference>
<feature type="transmembrane region" description="Helical" evidence="6">
    <location>
        <begin position="264"/>
        <end position="285"/>
    </location>
</feature>
<reference evidence="8" key="1">
    <citation type="submission" date="2016-01" db="EMBL/GenBank/DDBJ databases">
        <title>Reference transcriptome for the parasite Schistocephalus solidus: insights into the molecular evolution of parasitism.</title>
        <authorList>
            <person name="Hebert F.O."/>
            <person name="Grambauer S."/>
            <person name="Barber I."/>
            <person name="Landry C.R."/>
            <person name="Aubin-Horth N."/>
        </authorList>
    </citation>
    <scope>NUCLEOTIDE SEQUENCE</scope>
</reference>
<evidence type="ECO:0000256" key="5">
    <source>
        <dbReference type="ARBA" id="ARBA00023136"/>
    </source>
</evidence>
<feature type="transmembrane region" description="Helical" evidence="6">
    <location>
        <begin position="425"/>
        <end position="444"/>
    </location>
</feature>
<gene>
    <name evidence="8" type="ORF">TR99355</name>
</gene>